<dbReference type="AlphaFoldDB" id="M2MZJ5"/>
<evidence type="ECO:0000313" key="1">
    <source>
        <dbReference type="EMBL" id="EMC97028.1"/>
    </source>
</evidence>
<reference evidence="1 2" key="1">
    <citation type="journal article" date="2012" name="PLoS Pathog.">
        <title>Diverse lifestyles and strategies of plant pathogenesis encoded in the genomes of eighteen Dothideomycetes fungi.</title>
        <authorList>
            <person name="Ohm R.A."/>
            <person name="Feau N."/>
            <person name="Henrissat B."/>
            <person name="Schoch C.L."/>
            <person name="Horwitz B.A."/>
            <person name="Barry K.W."/>
            <person name="Condon B.J."/>
            <person name="Copeland A.C."/>
            <person name="Dhillon B."/>
            <person name="Glaser F."/>
            <person name="Hesse C.N."/>
            <person name="Kosti I."/>
            <person name="LaButti K."/>
            <person name="Lindquist E.A."/>
            <person name="Lucas S."/>
            <person name="Salamov A.A."/>
            <person name="Bradshaw R.E."/>
            <person name="Ciuffetti L."/>
            <person name="Hamelin R.C."/>
            <person name="Kema G.H.J."/>
            <person name="Lawrence C."/>
            <person name="Scott J.A."/>
            <person name="Spatafora J.W."/>
            <person name="Turgeon B.G."/>
            <person name="de Wit P.J.G.M."/>
            <person name="Zhong S."/>
            <person name="Goodwin S.B."/>
            <person name="Grigoriev I.V."/>
        </authorList>
    </citation>
    <scope>NUCLEOTIDE SEQUENCE [LARGE SCALE GENOMIC DNA]</scope>
    <source>
        <strain evidence="1 2">UAMH 10762</strain>
    </source>
</reference>
<dbReference type="Proteomes" id="UP000011761">
    <property type="component" value="Unassembled WGS sequence"/>
</dbReference>
<name>M2MZJ5_BAUPA</name>
<evidence type="ECO:0000313" key="2">
    <source>
        <dbReference type="Proteomes" id="UP000011761"/>
    </source>
</evidence>
<dbReference type="GeneID" id="19114310"/>
<organism evidence="1 2">
    <name type="scientific">Baudoinia panamericana (strain UAMH 10762)</name>
    <name type="common">Angels' share fungus</name>
    <name type="synonym">Baudoinia compniacensis (strain UAMH 10762)</name>
    <dbReference type="NCBI Taxonomy" id="717646"/>
    <lineage>
        <taxon>Eukaryota</taxon>
        <taxon>Fungi</taxon>
        <taxon>Dikarya</taxon>
        <taxon>Ascomycota</taxon>
        <taxon>Pezizomycotina</taxon>
        <taxon>Dothideomycetes</taxon>
        <taxon>Dothideomycetidae</taxon>
        <taxon>Mycosphaerellales</taxon>
        <taxon>Teratosphaeriaceae</taxon>
        <taxon>Baudoinia</taxon>
    </lineage>
</organism>
<proteinExistence type="predicted"/>
<dbReference type="EMBL" id="KB445554">
    <property type="protein sequence ID" value="EMC97028.1"/>
    <property type="molecule type" value="Genomic_DNA"/>
</dbReference>
<dbReference type="HOGENOM" id="CLU_1245137_0_0_1"/>
<gene>
    <name evidence="1" type="ORF">BAUCODRAFT_435869</name>
</gene>
<keyword evidence="2" id="KW-1185">Reference proteome</keyword>
<dbReference type="KEGG" id="bcom:BAUCODRAFT_435869"/>
<sequence>MSCCRPLSATPSPEACFPWTARCFAWIMLAWARTNVPRLLADSAASDEGYARRCIRRNIGSPSYCARNFKPLTATSPHRTSPWRQSRELVRQIGTSYYHSSPRPYRSRRLYMCIHGARPQSQPCPHKWHIGSRSFWRRGLSSGLGQHTQGVRSFACGTAMSPVPLTVTESEWKLGVGRDEEGSSKQKLRKRLQISESWDTVNAAGGIVPMKSSLGRKRMLSR</sequence>
<accession>M2MZJ5</accession>
<dbReference type="RefSeq" id="XP_007675610.1">
    <property type="nucleotide sequence ID" value="XM_007677420.1"/>
</dbReference>
<protein>
    <submittedName>
        <fullName evidence="1">Uncharacterized protein</fullName>
    </submittedName>
</protein>